<accession>A0ABX0C9I7</accession>
<evidence type="ECO:0000313" key="5">
    <source>
        <dbReference type="EMBL" id="NEH11798.1"/>
    </source>
</evidence>
<feature type="domain" description="Methyltransferase small" evidence="4">
    <location>
        <begin position="79"/>
        <end position="246"/>
    </location>
</feature>
<gene>
    <name evidence="5" type="ORF">GFD18_06830</name>
</gene>
<keyword evidence="2" id="KW-0808">Transferase</keyword>
<evidence type="ECO:0000256" key="2">
    <source>
        <dbReference type="ARBA" id="ARBA00022679"/>
    </source>
</evidence>
<keyword evidence="1 5" id="KW-0489">Methyltransferase</keyword>
<dbReference type="InterPro" id="IPR029063">
    <property type="entry name" value="SAM-dependent_MTases_sf"/>
</dbReference>
<protein>
    <submittedName>
        <fullName evidence="5">Methyltransferase</fullName>
    </submittedName>
</protein>
<reference evidence="5 6" key="1">
    <citation type="submission" date="2019-10" db="EMBL/GenBank/DDBJ databases">
        <title>Bifidobacterium from non-human primates.</title>
        <authorList>
            <person name="Modesto M."/>
        </authorList>
    </citation>
    <scope>NUCLEOTIDE SEQUENCE [LARGE SCALE GENOMIC DNA]</scope>
    <source>
        <strain evidence="5 6">SMA1</strain>
    </source>
</reference>
<dbReference type="InterPro" id="IPR007848">
    <property type="entry name" value="Small_mtfrase_dom"/>
</dbReference>
<dbReference type="GO" id="GO:0032259">
    <property type="term" value="P:methylation"/>
    <property type="evidence" value="ECO:0007669"/>
    <property type="project" value="UniProtKB-KW"/>
</dbReference>
<comment type="caution">
    <text evidence="5">The sequence shown here is derived from an EMBL/GenBank/DDBJ whole genome shotgun (WGS) entry which is preliminary data.</text>
</comment>
<dbReference type="GO" id="GO:0008168">
    <property type="term" value="F:methyltransferase activity"/>
    <property type="evidence" value="ECO:0007669"/>
    <property type="project" value="UniProtKB-KW"/>
</dbReference>
<dbReference type="PANTHER" id="PTHR47816">
    <property type="entry name" value="RIBOSOMAL RNA SMALL SUBUNIT METHYLTRANSFERASE C"/>
    <property type="match status" value="1"/>
</dbReference>
<dbReference type="CDD" id="cd02440">
    <property type="entry name" value="AdoMet_MTases"/>
    <property type="match status" value="1"/>
</dbReference>
<dbReference type="SUPFAM" id="SSF53335">
    <property type="entry name" value="S-adenosyl-L-methionine-dependent methyltransferases"/>
    <property type="match status" value="1"/>
</dbReference>
<name>A0ABX0C9I7_9BIFI</name>
<evidence type="ECO:0000259" key="4">
    <source>
        <dbReference type="Pfam" id="PF05175"/>
    </source>
</evidence>
<dbReference type="Gene3D" id="3.40.50.150">
    <property type="entry name" value="Vaccinia Virus protein VP39"/>
    <property type="match status" value="1"/>
</dbReference>
<dbReference type="EMBL" id="WHZU01000009">
    <property type="protein sequence ID" value="NEH11798.1"/>
    <property type="molecule type" value="Genomic_DNA"/>
</dbReference>
<sequence length="252" mass="27495">MLVFATGTSRTLFYSAFLLSSCEKTWPLRPRHRDKTATDPDGSQGDAMTTTPNEQYFSASPSSDDVRRTLHVKLRGRELDVQTSNGVFSSGRLDLGTSVLLRHAPMPPAKGVLLDIGCGWGPITLALAMESPEAEVWGIDVNERAVMLAAENAAANGCGNVHAVLGDQLPEDLAFDTIWSNPPIRIGKQTLHELLMTYLPRLRQGGEAYLVVQRNLGADSLIPWLANELGDGFTVGKYASSKGYRVIEIVRR</sequence>
<keyword evidence="6" id="KW-1185">Reference proteome</keyword>
<evidence type="ECO:0000256" key="3">
    <source>
        <dbReference type="SAM" id="MobiDB-lite"/>
    </source>
</evidence>
<organism evidence="5 6">
    <name type="scientific">Bifidobacterium saimiriisciurei</name>
    <dbReference type="NCBI Taxonomy" id="2661627"/>
    <lineage>
        <taxon>Bacteria</taxon>
        <taxon>Bacillati</taxon>
        <taxon>Actinomycetota</taxon>
        <taxon>Actinomycetes</taxon>
        <taxon>Bifidobacteriales</taxon>
        <taxon>Bifidobacteriaceae</taxon>
        <taxon>Bifidobacterium</taxon>
    </lineage>
</organism>
<dbReference type="PANTHER" id="PTHR47816:SF4">
    <property type="entry name" value="RIBOSOMAL RNA SMALL SUBUNIT METHYLTRANSFERASE C"/>
    <property type="match status" value="1"/>
</dbReference>
<dbReference type="Proteomes" id="UP000475155">
    <property type="component" value="Unassembled WGS sequence"/>
</dbReference>
<dbReference type="InterPro" id="IPR046977">
    <property type="entry name" value="RsmC/RlmG"/>
</dbReference>
<dbReference type="Pfam" id="PF05175">
    <property type="entry name" value="MTS"/>
    <property type="match status" value="1"/>
</dbReference>
<feature type="region of interest" description="Disordered" evidence="3">
    <location>
        <begin position="30"/>
        <end position="64"/>
    </location>
</feature>
<feature type="compositionally biased region" description="Polar residues" evidence="3">
    <location>
        <begin position="46"/>
        <end position="63"/>
    </location>
</feature>
<proteinExistence type="predicted"/>
<evidence type="ECO:0000313" key="6">
    <source>
        <dbReference type="Proteomes" id="UP000475155"/>
    </source>
</evidence>
<evidence type="ECO:0000256" key="1">
    <source>
        <dbReference type="ARBA" id="ARBA00022603"/>
    </source>
</evidence>